<evidence type="ECO:0000313" key="2">
    <source>
        <dbReference type="Proteomes" id="UP000635726"/>
    </source>
</evidence>
<name>A0A917PA79_9DEIO</name>
<evidence type="ECO:0000313" key="1">
    <source>
        <dbReference type="EMBL" id="GGJ68397.1"/>
    </source>
</evidence>
<proteinExistence type="predicted"/>
<keyword evidence="2" id="KW-1185">Reference proteome</keyword>
<accession>A0A917PA79</accession>
<gene>
    <name evidence="1" type="ORF">GCM10008939_11020</name>
</gene>
<sequence length="228" mass="25458">MKATLVLILKIAALTVFVNHFVQTALYVMPSNVLKDGTTLGQVNSAYMRPYFDQVWTLFAPTPVGTDTLLLVQCLPAQAKPRPGEWVDVLSPVWKANQQNRLSAYDRFSRTIENPLRDIVQVPLFLVGITKKCTDGDQAACALAKKKRDEAKTKALKAVQNAASVYCINRQREAHLPFEQVSRIALRIRVVTPPAWRERATGHSTVQDYDLGIHDTARVTSPLIYRGA</sequence>
<reference evidence="1" key="2">
    <citation type="submission" date="2020-09" db="EMBL/GenBank/DDBJ databases">
        <authorList>
            <person name="Sun Q."/>
            <person name="Ohkuma M."/>
        </authorList>
    </citation>
    <scope>NUCLEOTIDE SEQUENCE</scope>
    <source>
        <strain evidence="1">JCM 14371</strain>
    </source>
</reference>
<dbReference type="EMBL" id="BMOE01000002">
    <property type="protein sequence ID" value="GGJ68397.1"/>
    <property type="molecule type" value="Genomic_DNA"/>
</dbReference>
<reference evidence="1" key="1">
    <citation type="journal article" date="2014" name="Int. J. Syst. Evol. Microbiol.">
        <title>Complete genome sequence of Corynebacterium casei LMG S-19264T (=DSM 44701T), isolated from a smear-ripened cheese.</title>
        <authorList>
            <consortium name="US DOE Joint Genome Institute (JGI-PGF)"/>
            <person name="Walter F."/>
            <person name="Albersmeier A."/>
            <person name="Kalinowski J."/>
            <person name="Ruckert C."/>
        </authorList>
    </citation>
    <scope>NUCLEOTIDE SEQUENCE</scope>
    <source>
        <strain evidence="1">JCM 14371</strain>
    </source>
</reference>
<dbReference type="Proteomes" id="UP000635726">
    <property type="component" value="Unassembled WGS sequence"/>
</dbReference>
<organism evidence="1 2">
    <name type="scientific">Deinococcus aquiradiocola</name>
    <dbReference type="NCBI Taxonomy" id="393059"/>
    <lineage>
        <taxon>Bacteria</taxon>
        <taxon>Thermotogati</taxon>
        <taxon>Deinococcota</taxon>
        <taxon>Deinococci</taxon>
        <taxon>Deinococcales</taxon>
        <taxon>Deinococcaceae</taxon>
        <taxon>Deinococcus</taxon>
    </lineage>
</organism>
<dbReference type="AlphaFoldDB" id="A0A917PA79"/>
<dbReference type="InterPro" id="IPR043857">
    <property type="entry name" value="DUF5819"/>
</dbReference>
<comment type="caution">
    <text evidence="1">The sequence shown here is derived from an EMBL/GenBank/DDBJ whole genome shotgun (WGS) entry which is preliminary data.</text>
</comment>
<dbReference type="RefSeq" id="WP_188961252.1">
    <property type="nucleotide sequence ID" value="NZ_BMOE01000002.1"/>
</dbReference>
<dbReference type="Pfam" id="PF19136">
    <property type="entry name" value="DUF5819"/>
    <property type="match status" value="1"/>
</dbReference>
<protein>
    <submittedName>
        <fullName evidence="1">Uncharacterized protein</fullName>
    </submittedName>
</protein>